<dbReference type="EMBL" id="KZ107839">
    <property type="protein sequence ID" value="OSS53105.1"/>
    <property type="molecule type" value="Genomic_DNA"/>
</dbReference>
<name>A0A1Y2MAH3_EPING</name>
<gene>
    <name evidence="2" type="ORF">B5807_02981</name>
</gene>
<proteinExistence type="predicted"/>
<organism evidence="2 3">
    <name type="scientific">Epicoccum nigrum</name>
    <name type="common">Soil fungus</name>
    <name type="synonym">Epicoccum purpurascens</name>
    <dbReference type="NCBI Taxonomy" id="105696"/>
    <lineage>
        <taxon>Eukaryota</taxon>
        <taxon>Fungi</taxon>
        <taxon>Dikarya</taxon>
        <taxon>Ascomycota</taxon>
        <taxon>Pezizomycotina</taxon>
        <taxon>Dothideomycetes</taxon>
        <taxon>Pleosporomycetidae</taxon>
        <taxon>Pleosporales</taxon>
        <taxon>Pleosporineae</taxon>
        <taxon>Didymellaceae</taxon>
        <taxon>Epicoccum</taxon>
    </lineage>
</organism>
<keyword evidence="3" id="KW-1185">Reference proteome</keyword>
<feature type="region of interest" description="Disordered" evidence="1">
    <location>
        <begin position="293"/>
        <end position="314"/>
    </location>
</feature>
<accession>A0A1Y2MAH3</accession>
<evidence type="ECO:0000313" key="3">
    <source>
        <dbReference type="Proteomes" id="UP000193240"/>
    </source>
</evidence>
<evidence type="ECO:0000256" key="1">
    <source>
        <dbReference type="SAM" id="MobiDB-lite"/>
    </source>
</evidence>
<protein>
    <submittedName>
        <fullName evidence="2">Uncharacterized protein</fullName>
    </submittedName>
</protein>
<reference evidence="2 3" key="1">
    <citation type="journal article" date="2017" name="Genome Announc.">
        <title>Genome sequence of the saprophytic ascomycete Epicoccum nigrum ICMP 19927 strain isolated from New Zealand.</title>
        <authorList>
            <person name="Fokin M."/>
            <person name="Fleetwood D."/>
            <person name="Weir B.S."/>
            <person name="Villas-Boas S.G."/>
        </authorList>
    </citation>
    <scope>NUCLEOTIDE SEQUENCE [LARGE SCALE GENOMIC DNA]</scope>
    <source>
        <strain evidence="2 3">ICMP 19927</strain>
    </source>
</reference>
<dbReference type="AlphaFoldDB" id="A0A1Y2MAH3"/>
<dbReference type="InParanoid" id="A0A1Y2MAH3"/>
<dbReference type="Proteomes" id="UP000193240">
    <property type="component" value="Unassembled WGS sequence"/>
</dbReference>
<dbReference type="PROSITE" id="PS51257">
    <property type="entry name" value="PROKAR_LIPOPROTEIN"/>
    <property type="match status" value="1"/>
</dbReference>
<sequence length="314" mass="35214">MAKTRRFIRNLDCARSPTSYAYLAIISCGLTARNMRNSHGTCPFEIYVPISVDKLGITDVAGTLFWAEANPAWPSKFIGDDSDIPRVRVKAIHLVWQLRRGPHALVMAVHGVSEVETSVRMQRDVFERVEAPSIVVVHYGADAERIVCLHVYETSGVFQIALSAEHDAVEHSIVVGDSARRVANLVRDLTTSPLAIEISRHLADDCYLVLSCRETVLITRNVEHVVSRHVYTTLVGEGEVFFKCDFQIGASTEYTLELLVVYKKHGLIHWELCTRYRQQPLLHGYHNTPDTAGCHGRPVGGDGRRNRRRDVGIC</sequence>
<evidence type="ECO:0000313" key="2">
    <source>
        <dbReference type="EMBL" id="OSS53105.1"/>
    </source>
</evidence>